<sequence>MANVFDYQGAKIHSGDLVRVHLKIIEGEKERIQVFEGMVIAIRGRGENKSFTVRKLAAGNIGVERIFPIHSPWIAKVEVKKQGQVRRAKLYYLRHQSSREVSQVHSQFA</sequence>
<evidence type="ECO:0000256" key="2">
    <source>
        <dbReference type="ARBA" id="ARBA00022980"/>
    </source>
</evidence>
<dbReference type="Proteomes" id="UP000177080">
    <property type="component" value="Unassembled WGS sequence"/>
</dbReference>
<dbReference type="GO" id="GO:0003735">
    <property type="term" value="F:structural constituent of ribosome"/>
    <property type="evidence" value="ECO:0007669"/>
    <property type="project" value="InterPro"/>
</dbReference>
<evidence type="ECO:0000313" key="6">
    <source>
        <dbReference type="Proteomes" id="UP000177080"/>
    </source>
</evidence>
<dbReference type="PRINTS" id="PR00061">
    <property type="entry name" value="RIBOSOMALL19"/>
</dbReference>
<protein>
    <recommendedName>
        <fullName evidence="4">50S ribosomal protein L19</fullName>
    </recommendedName>
</protein>
<dbReference type="AlphaFoldDB" id="A0A1F4ZCJ7"/>
<dbReference type="PANTHER" id="PTHR15680">
    <property type="entry name" value="RIBOSOMAL PROTEIN L19"/>
    <property type="match status" value="1"/>
</dbReference>
<keyword evidence="3 4" id="KW-0687">Ribonucleoprotein</keyword>
<dbReference type="GO" id="GO:0006412">
    <property type="term" value="P:translation"/>
    <property type="evidence" value="ECO:0007669"/>
    <property type="project" value="InterPro"/>
</dbReference>
<dbReference type="STRING" id="1797259.A2989_04420"/>
<dbReference type="InterPro" id="IPR038657">
    <property type="entry name" value="Ribosomal_bL19_sf"/>
</dbReference>
<evidence type="ECO:0000313" key="5">
    <source>
        <dbReference type="EMBL" id="OGD03915.1"/>
    </source>
</evidence>
<proteinExistence type="inferred from homology"/>
<reference evidence="5 6" key="1">
    <citation type="journal article" date="2016" name="Nat. Commun.">
        <title>Thousands of microbial genomes shed light on interconnected biogeochemical processes in an aquifer system.</title>
        <authorList>
            <person name="Anantharaman K."/>
            <person name="Brown C.T."/>
            <person name="Hug L.A."/>
            <person name="Sharon I."/>
            <person name="Castelle C.J."/>
            <person name="Probst A.J."/>
            <person name="Thomas B.C."/>
            <person name="Singh A."/>
            <person name="Wilkins M.J."/>
            <person name="Karaoz U."/>
            <person name="Brodie E.L."/>
            <person name="Williams K.H."/>
            <person name="Hubbard S.S."/>
            <person name="Banfield J.F."/>
        </authorList>
    </citation>
    <scope>NUCLEOTIDE SEQUENCE [LARGE SCALE GENOMIC DNA]</scope>
</reference>
<dbReference type="PIRSF" id="PIRSF002191">
    <property type="entry name" value="Ribosomal_L19"/>
    <property type="match status" value="1"/>
</dbReference>
<dbReference type="PROSITE" id="PS01015">
    <property type="entry name" value="RIBOSOMAL_L19"/>
    <property type="match status" value="1"/>
</dbReference>
<comment type="caution">
    <text evidence="5">The sequence shown here is derived from an EMBL/GenBank/DDBJ whole genome shotgun (WGS) entry which is preliminary data.</text>
</comment>
<dbReference type="Gene3D" id="2.30.30.790">
    <property type="match status" value="1"/>
</dbReference>
<evidence type="ECO:0000256" key="4">
    <source>
        <dbReference type="RuleBase" id="RU000559"/>
    </source>
</evidence>
<dbReference type="Pfam" id="PF01245">
    <property type="entry name" value="Ribosomal_L19"/>
    <property type="match status" value="1"/>
</dbReference>
<dbReference type="InterPro" id="IPR001857">
    <property type="entry name" value="Ribosomal_bL19"/>
</dbReference>
<organism evidence="5 6">
    <name type="scientific">Candidatus Amesbacteria bacterium RIFCSPLOWO2_01_FULL_48_25</name>
    <dbReference type="NCBI Taxonomy" id="1797259"/>
    <lineage>
        <taxon>Bacteria</taxon>
        <taxon>Candidatus Amesiibacteriota</taxon>
    </lineage>
</organism>
<dbReference type="InterPro" id="IPR018257">
    <property type="entry name" value="Ribosomal_bL19_CS"/>
</dbReference>
<accession>A0A1F4ZCJ7</accession>
<dbReference type="NCBIfam" id="TIGR01024">
    <property type="entry name" value="rplS_bact"/>
    <property type="match status" value="1"/>
</dbReference>
<dbReference type="PANTHER" id="PTHR15680:SF9">
    <property type="entry name" value="LARGE RIBOSOMAL SUBUNIT PROTEIN BL19M"/>
    <property type="match status" value="1"/>
</dbReference>
<gene>
    <name evidence="5" type="ORF">A2989_04420</name>
</gene>
<evidence type="ECO:0000256" key="1">
    <source>
        <dbReference type="ARBA" id="ARBA00005781"/>
    </source>
</evidence>
<dbReference type="EMBL" id="MEXN01000004">
    <property type="protein sequence ID" value="OGD03915.1"/>
    <property type="molecule type" value="Genomic_DNA"/>
</dbReference>
<dbReference type="GO" id="GO:0022625">
    <property type="term" value="C:cytosolic large ribosomal subunit"/>
    <property type="evidence" value="ECO:0007669"/>
    <property type="project" value="TreeGrafter"/>
</dbReference>
<dbReference type="SUPFAM" id="SSF50104">
    <property type="entry name" value="Translation proteins SH3-like domain"/>
    <property type="match status" value="1"/>
</dbReference>
<name>A0A1F4ZCJ7_9BACT</name>
<evidence type="ECO:0000256" key="3">
    <source>
        <dbReference type="ARBA" id="ARBA00023274"/>
    </source>
</evidence>
<keyword evidence="2 5" id="KW-0689">Ribosomal protein</keyword>
<comment type="similarity">
    <text evidence="1 4">Belongs to the bacterial ribosomal protein bL19 family.</text>
</comment>
<dbReference type="InterPro" id="IPR008991">
    <property type="entry name" value="Translation_prot_SH3-like_sf"/>
</dbReference>
<comment type="function">
    <text evidence="4">This protein is located at the 30S-50S ribosomal subunit interface and may play a role in the structure and function of the aminoacyl-tRNA binding site.</text>
</comment>